<accession>A0A1C5AAT5</accession>
<dbReference type="Gene3D" id="3.40.50.720">
    <property type="entry name" value="NAD(P)-binding Rossmann-like Domain"/>
    <property type="match status" value="1"/>
</dbReference>
<dbReference type="PRINTS" id="PR00081">
    <property type="entry name" value="GDHRDH"/>
</dbReference>
<dbReference type="STRING" id="262898.GA0070564_108210"/>
<keyword evidence="5" id="KW-1185">Reference proteome</keyword>
<name>A0A1C5AAT5_9ACTN</name>
<feature type="region of interest" description="Disordered" evidence="3">
    <location>
        <begin position="87"/>
        <end position="132"/>
    </location>
</feature>
<protein>
    <submittedName>
        <fullName evidence="4">Short chain dehydrogenase</fullName>
    </submittedName>
</protein>
<dbReference type="PANTHER" id="PTHR43669">
    <property type="entry name" value="5-KETO-D-GLUCONATE 5-REDUCTASE"/>
    <property type="match status" value="1"/>
</dbReference>
<sequence>MTLPLTSGPTIVGMNEERQNRIIVVTGAGTGIGRATARAFAARGDRVLAVGRRPAPLAETAAGHPLITPVVADVTAENAPARVVGEALDSGATSATCSTPASPWTTPGRSGPASTGNLTAASPAPAGIRVGQ</sequence>
<dbReference type="EMBL" id="FMCX01000008">
    <property type="protein sequence ID" value="SCF42236.1"/>
    <property type="molecule type" value="Genomic_DNA"/>
</dbReference>
<gene>
    <name evidence="4" type="ORF">GA0070564_108210</name>
</gene>
<organism evidence="4 5">
    <name type="scientific">Micromonospora mirobrigensis</name>
    <dbReference type="NCBI Taxonomy" id="262898"/>
    <lineage>
        <taxon>Bacteria</taxon>
        <taxon>Bacillati</taxon>
        <taxon>Actinomycetota</taxon>
        <taxon>Actinomycetes</taxon>
        <taxon>Micromonosporales</taxon>
        <taxon>Micromonosporaceae</taxon>
        <taxon>Micromonospora</taxon>
    </lineage>
</organism>
<dbReference type="Proteomes" id="UP000199504">
    <property type="component" value="Unassembled WGS sequence"/>
</dbReference>
<reference evidence="5" key="1">
    <citation type="submission" date="2016-06" db="EMBL/GenBank/DDBJ databases">
        <authorList>
            <person name="Varghese N."/>
            <person name="Submissions Spin"/>
        </authorList>
    </citation>
    <scope>NUCLEOTIDE SEQUENCE [LARGE SCALE GENOMIC DNA]</scope>
    <source>
        <strain evidence="5">DSM 44830</strain>
    </source>
</reference>
<dbReference type="AlphaFoldDB" id="A0A1C5AAT5"/>
<evidence type="ECO:0000256" key="1">
    <source>
        <dbReference type="ARBA" id="ARBA00006484"/>
    </source>
</evidence>
<comment type="similarity">
    <text evidence="1">Belongs to the short-chain dehydrogenases/reductases (SDR) family.</text>
</comment>
<keyword evidence="2" id="KW-0560">Oxidoreductase</keyword>
<evidence type="ECO:0000256" key="3">
    <source>
        <dbReference type="SAM" id="MobiDB-lite"/>
    </source>
</evidence>
<dbReference type="PANTHER" id="PTHR43669:SF3">
    <property type="entry name" value="ALCOHOL DEHYDROGENASE, PUTATIVE (AFU_ORTHOLOGUE AFUA_3G03445)-RELATED"/>
    <property type="match status" value="1"/>
</dbReference>
<evidence type="ECO:0000313" key="4">
    <source>
        <dbReference type="EMBL" id="SCF42236.1"/>
    </source>
</evidence>
<feature type="compositionally biased region" description="Polar residues" evidence="3">
    <location>
        <begin position="91"/>
        <end position="120"/>
    </location>
</feature>
<dbReference type="InterPro" id="IPR002347">
    <property type="entry name" value="SDR_fam"/>
</dbReference>
<dbReference type="SUPFAM" id="SSF51735">
    <property type="entry name" value="NAD(P)-binding Rossmann-fold domains"/>
    <property type="match status" value="1"/>
</dbReference>
<dbReference type="InterPro" id="IPR036291">
    <property type="entry name" value="NAD(P)-bd_dom_sf"/>
</dbReference>
<evidence type="ECO:0000313" key="5">
    <source>
        <dbReference type="Proteomes" id="UP000199504"/>
    </source>
</evidence>
<evidence type="ECO:0000256" key="2">
    <source>
        <dbReference type="ARBA" id="ARBA00023002"/>
    </source>
</evidence>
<dbReference type="Pfam" id="PF00106">
    <property type="entry name" value="adh_short"/>
    <property type="match status" value="1"/>
</dbReference>
<dbReference type="GO" id="GO:0016491">
    <property type="term" value="F:oxidoreductase activity"/>
    <property type="evidence" value="ECO:0007669"/>
    <property type="project" value="UniProtKB-KW"/>
</dbReference>
<proteinExistence type="inferred from homology"/>